<evidence type="ECO:0000256" key="5">
    <source>
        <dbReference type="ARBA" id="ARBA00022989"/>
    </source>
</evidence>
<comment type="caution">
    <text evidence="13">The sequence shown here is derived from an EMBL/GenBank/DDBJ whole genome shotgun (WGS) entry which is preliminary data.</text>
</comment>
<dbReference type="Pfam" id="PF00957">
    <property type="entry name" value="Synaptobrevin"/>
    <property type="match status" value="1"/>
</dbReference>
<dbReference type="Gene3D" id="1.20.5.110">
    <property type="match status" value="1"/>
</dbReference>
<evidence type="ECO:0000313" key="14">
    <source>
        <dbReference type="Proteomes" id="UP000650467"/>
    </source>
</evidence>
<keyword evidence="9" id="KW-0175">Coiled coil</keyword>
<evidence type="ECO:0000256" key="9">
    <source>
        <dbReference type="PROSITE-ProRule" id="PRU00290"/>
    </source>
</evidence>
<evidence type="ECO:0000256" key="7">
    <source>
        <dbReference type="ARBA" id="ARBA00037493"/>
    </source>
</evidence>
<keyword evidence="2" id="KW-0813">Transport</keyword>
<evidence type="ECO:0000256" key="10">
    <source>
        <dbReference type="SAM" id="Phobius"/>
    </source>
</evidence>
<accession>A0A835SD64</accession>
<comment type="subcellular location">
    <subcellularLocation>
        <location evidence="8">Endomembrane system</location>
        <topology evidence="8">Single-pass type IV membrane protein</topology>
    </subcellularLocation>
</comment>
<dbReference type="Proteomes" id="UP000650467">
    <property type="component" value="Unassembled WGS sequence"/>
</dbReference>
<dbReference type="GO" id="GO:0015031">
    <property type="term" value="P:protein transport"/>
    <property type="evidence" value="ECO:0007669"/>
    <property type="project" value="UniProtKB-KW"/>
</dbReference>
<evidence type="ECO:0000256" key="6">
    <source>
        <dbReference type="ARBA" id="ARBA00023136"/>
    </source>
</evidence>
<evidence type="ECO:0000259" key="12">
    <source>
        <dbReference type="PROSITE" id="PS50892"/>
    </source>
</evidence>
<evidence type="ECO:0000256" key="2">
    <source>
        <dbReference type="ARBA" id="ARBA00022448"/>
    </source>
</evidence>
<keyword evidence="6 10" id="KW-0472">Membrane</keyword>
<dbReference type="PANTHER" id="PTHR21136">
    <property type="entry name" value="SNARE PROTEINS"/>
    <property type="match status" value="1"/>
</dbReference>
<feature type="domain" description="Longin" evidence="11">
    <location>
        <begin position="3"/>
        <end position="112"/>
    </location>
</feature>
<evidence type="ECO:0000256" key="4">
    <source>
        <dbReference type="ARBA" id="ARBA00022927"/>
    </source>
</evidence>
<dbReference type="OrthoDB" id="190375at2759"/>
<dbReference type="PRINTS" id="PR00219">
    <property type="entry name" value="SYNAPTOBREVN"/>
</dbReference>
<dbReference type="InterPro" id="IPR042855">
    <property type="entry name" value="V_SNARE_CC"/>
</dbReference>
<dbReference type="PROSITE" id="PS50892">
    <property type="entry name" value="V_SNARE"/>
    <property type="match status" value="1"/>
</dbReference>
<keyword evidence="14" id="KW-1185">Reference proteome</keyword>
<dbReference type="GO" id="GO:0005737">
    <property type="term" value="C:cytoplasm"/>
    <property type="evidence" value="ECO:0007669"/>
    <property type="project" value="UniProtKB-ARBA"/>
</dbReference>
<dbReference type="InterPro" id="IPR051097">
    <property type="entry name" value="Synaptobrevin-like_transport"/>
</dbReference>
<dbReference type="Gene3D" id="3.30.450.50">
    <property type="entry name" value="Longin domain"/>
    <property type="match status" value="1"/>
</dbReference>
<dbReference type="InterPro" id="IPR001388">
    <property type="entry name" value="Synaptobrevin-like"/>
</dbReference>
<keyword evidence="4" id="KW-0653">Protein transport</keyword>
<dbReference type="PROSITE" id="PS50859">
    <property type="entry name" value="LONGIN"/>
    <property type="match status" value="1"/>
</dbReference>
<dbReference type="InterPro" id="IPR010908">
    <property type="entry name" value="Longin_dom"/>
</dbReference>
<keyword evidence="3 10" id="KW-0812">Transmembrane</keyword>
<dbReference type="PROSITE" id="PS00417">
    <property type="entry name" value="SYNAPTOBREVIN"/>
    <property type="match status" value="1"/>
</dbReference>
<dbReference type="AlphaFoldDB" id="A0A835SD64"/>
<protein>
    <submittedName>
        <fullName evidence="13">Uncharacterized protein</fullName>
    </submittedName>
</protein>
<dbReference type="FunFam" id="1.20.5.110:FF:000004">
    <property type="entry name" value="Vesicle-associated membrane protein 7"/>
    <property type="match status" value="1"/>
</dbReference>
<dbReference type="CDD" id="cd14824">
    <property type="entry name" value="Longin"/>
    <property type="match status" value="1"/>
</dbReference>
<dbReference type="Pfam" id="PF13774">
    <property type="entry name" value="Longin"/>
    <property type="match status" value="1"/>
</dbReference>
<dbReference type="SUPFAM" id="SSF58038">
    <property type="entry name" value="SNARE fusion complex"/>
    <property type="match status" value="1"/>
</dbReference>
<dbReference type="FunFam" id="3.30.450.50:FF:000014">
    <property type="entry name" value="vesicle-associated membrane protein 727"/>
    <property type="match status" value="1"/>
</dbReference>
<organism evidence="13 14">
    <name type="scientific">Chlamydomonas incerta</name>
    <dbReference type="NCBI Taxonomy" id="51695"/>
    <lineage>
        <taxon>Eukaryota</taxon>
        <taxon>Viridiplantae</taxon>
        <taxon>Chlorophyta</taxon>
        <taxon>core chlorophytes</taxon>
        <taxon>Chlorophyceae</taxon>
        <taxon>CS clade</taxon>
        <taxon>Chlamydomonadales</taxon>
        <taxon>Chlamydomonadaceae</taxon>
        <taxon>Chlamydomonas</taxon>
    </lineage>
</organism>
<feature type="domain" description="V-SNARE coiled-coil homology" evidence="12">
    <location>
        <begin position="128"/>
        <end position="188"/>
    </location>
</feature>
<feature type="transmembrane region" description="Helical" evidence="10">
    <location>
        <begin position="194"/>
        <end position="216"/>
    </location>
</feature>
<gene>
    <name evidence="13" type="ORF">HXX76_014016</name>
</gene>
<evidence type="ECO:0000256" key="8">
    <source>
        <dbReference type="ARBA" id="ARBA00046280"/>
    </source>
</evidence>
<evidence type="ECO:0000313" key="13">
    <source>
        <dbReference type="EMBL" id="KAG2425107.1"/>
    </source>
</evidence>
<comment type="function">
    <text evidence="7">Involved in the targeting and/or fusion of transport vesicles to their target membrane.</text>
</comment>
<dbReference type="InterPro" id="IPR011012">
    <property type="entry name" value="Longin-like_dom_sf"/>
</dbReference>
<proteinExistence type="inferred from homology"/>
<dbReference type="SUPFAM" id="SSF64356">
    <property type="entry name" value="SNARE-like"/>
    <property type="match status" value="1"/>
</dbReference>
<sequence length="220" mass="24082">MPLVYSCVSLLNGATLAEYAAFAGNFGAVAKEYLARTTGEGKFSYAVDGHTFTVLCRGGFVYLVVADEATGRTIPSAFIEKVADEFTSKYADKAAGLAGKEGALQSSFGKQLKSMMEHATQYPEEYSKVASVQKKVDEVKGIMTDNIEKVLARGEKLELLTDKTENLMFESDRFVRTGRALRRRMWLQNCKMKIVVALAVVLLAVVIFLLVCFSGGNCLK</sequence>
<dbReference type="SMART" id="SM01270">
    <property type="entry name" value="Longin"/>
    <property type="match status" value="1"/>
</dbReference>
<dbReference type="EMBL" id="JAEHOC010000059">
    <property type="protein sequence ID" value="KAG2425107.1"/>
    <property type="molecule type" value="Genomic_DNA"/>
</dbReference>
<keyword evidence="5 10" id="KW-1133">Transmembrane helix</keyword>
<comment type="similarity">
    <text evidence="1">Belongs to the synaptobrevin family.</text>
</comment>
<name>A0A835SD64_CHLIN</name>
<dbReference type="GO" id="GO:0012505">
    <property type="term" value="C:endomembrane system"/>
    <property type="evidence" value="ECO:0007669"/>
    <property type="project" value="UniProtKB-SubCell"/>
</dbReference>
<dbReference type="GO" id="GO:0016020">
    <property type="term" value="C:membrane"/>
    <property type="evidence" value="ECO:0007669"/>
    <property type="project" value="InterPro"/>
</dbReference>
<evidence type="ECO:0000256" key="3">
    <source>
        <dbReference type="ARBA" id="ARBA00022692"/>
    </source>
</evidence>
<dbReference type="GO" id="GO:0016192">
    <property type="term" value="P:vesicle-mediated transport"/>
    <property type="evidence" value="ECO:0007669"/>
    <property type="project" value="InterPro"/>
</dbReference>
<evidence type="ECO:0000256" key="1">
    <source>
        <dbReference type="ARBA" id="ARBA00008025"/>
    </source>
</evidence>
<dbReference type="PANTHER" id="PTHR21136:SF168">
    <property type="entry name" value="VESICLE-ASSOCIATED MEMBRANE PROTEIN 9"/>
    <property type="match status" value="1"/>
</dbReference>
<reference evidence="13" key="1">
    <citation type="journal article" date="2020" name="bioRxiv">
        <title>Comparative genomics of Chlamydomonas.</title>
        <authorList>
            <person name="Craig R.J."/>
            <person name="Hasan A.R."/>
            <person name="Ness R.W."/>
            <person name="Keightley P.D."/>
        </authorList>
    </citation>
    <scope>NUCLEOTIDE SEQUENCE</scope>
    <source>
        <strain evidence="13">SAG 7.73</strain>
    </source>
</reference>
<evidence type="ECO:0000259" key="11">
    <source>
        <dbReference type="PROSITE" id="PS50859"/>
    </source>
</evidence>